<organism evidence="1 2">
    <name type="scientific">Rhodnius prolixus</name>
    <name type="common">Triatomid bug</name>
    <dbReference type="NCBI Taxonomy" id="13249"/>
    <lineage>
        <taxon>Eukaryota</taxon>
        <taxon>Metazoa</taxon>
        <taxon>Ecdysozoa</taxon>
        <taxon>Arthropoda</taxon>
        <taxon>Hexapoda</taxon>
        <taxon>Insecta</taxon>
        <taxon>Pterygota</taxon>
        <taxon>Neoptera</taxon>
        <taxon>Paraneoptera</taxon>
        <taxon>Hemiptera</taxon>
        <taxon>Heteroptera</taxon>
        <taxon>Panheteroptera</taxon>
        <taxon>Cimicomorpha</taxon>
        <taxon>Reduviidae</taxon>
        <taxon>Triatominae</taxon>
        <taxon>Rhodnius</taxon>
    </lineage>
</organism>
<keyword evidence="2" id="KW-1185">Reference proteome</keyword>
<dbReference type="HOGENOM" id="CLU_3392755_0_0_1"/>
<name>T1IB08_RHOPR</name>
<dbReference type="AlphaFoldDB" id="T1IB08"/>
<dbReference type="EMBL" id="ACPB03016353">
    <property type="status" value="NOT_ANNOTATED_CDS"/>
    <property type="molecule type" value="Genomic_DNA"/>
</dbReference>
<sequence length="32" mass="4138">MKIFFTRLLKKLHCFTRKDITIKIDRRLYYIY</sequence>
<dbReference type="VEuPathDB" id="VectorBase:RPRC013479"/>
<dbReference type="InParanoid" id="T1IB08"/>
<protein>
    <submittedName>
        <fullName evidence="1">Uncharacterized protein</fullName>
    </submittedName>
</protein>
<dbReference type="Proteomes" id="UP000015103">
    <property type="component" value="Unassembled WGS sequence"/>
</dbReference>
<evidence type="ECO:0000313" key="1">
    <source>
        <dbReference type="EnsemblMetazoa" id="RPRC013479-PA"/>
    </source>
</evidence>
<reference evidence="1" key="1">
    <citation type="submission" date="2015-05" db="UniProtKB">
        <authorList>
            <consortium name="EnsemblMetazoa"/>
        </authorList>
    </citation>
    <scope>IDENTIFICATION</scope>
</reference>
<proteinExistence type="predicted"/>
<dbReference type="EnsemblMetazoa" id="RPRC013479-RA">
    <property type="protein sequence ID" value="RPRC013479-PA"/>
    <property type="gene ID" value="RPRC013479"/>
</dbReference>
<evidence type="ECO:0000313" key="2">
    <source>
        <dbReference type="Proteomes" id="UP000015103"/>
    </source>
</evidence>
<accession>T1IB08</accession>